<organism evidence="1 2">
    <name type="scientific">Smittium megazygosporum</name>
    <dbReference type="NCBI Taxonomy" id="133381"/>
    <lineage>
        <taxon>Eukaryota</taxon>
        <taxon>Fungi</taxon>
        <taxon>Fungi incertae sedis</taxon>
        <taxon>Zoopagomycota</taxon>
        <taxon>Kickxellomycotina</taxon>
        <taxon>Harpellomycetes</taxon>
        <taxon>Harpellales</taxon>
        <taxon>Legeriomycetaceae</taxon>
        <taxon>Smittium</taxon>
    </lineage>
</organism>
<evidence type="ECO:0000313" key="1">
    <source>
        <dbReference type="EMBL" id="PVV00511.1"/>
    </source>
</evidence>
<name>A0A2T9Z7D5_9FUNG</name>
<comment type="caution">
    <text evidence="1">The sequence shown here is derived from an EMBL/GenBank/DDBJ whole genome shotgun (WGS) entry which is preliminary data.</text>
</comment>
<reference evidence="1 2" key="1">
    <citation type="journal article" date="2018" name="MBio">
        <title>Comparative Genomics Reveals the Core Gene Toolbox for the Fungus-Insect Symbiosis.</title>
        <authorList>
            <person name="Wang Y."/>
            <person name="Stata M."/>
            <person name="Wang W."/>
            <person name="Stajich J.E."/>
            <person name="White M.M."/>
            <person name="Moncalvo J.M."/>
        </authorList>
    </citation>
    <scope>NUCLEOTIDE SEQUENCE [LARGE SCALE GENOMIC DNA]</scope>
    <source>
        <strain evidence="1 2">SC-DP-2</strain>
    </source>
</reference>
<proteinExistence type="predicted"/>
<keyword evidence="2" id="KW-1185">Reference proteome</keyword>
<evidence type="ECO:0000313" key="2">
    <source>
        <dbReference type="Proteomes" id="UP000245609"/>
    </source>
</evidence>
<gene>
    <name evidence="1" type="ORF">BB560_005104</name>
</gene>
<dbReference type="EMBL" id="MBFS01001928">
    <property type="protein sequence ID" value="PVV00511.1"/>
    <property type="molecule type" value="Genomic_DNA"/>
</dbReference>
<accession>A0A2T9Z7D5</accession>
<dbReference type="AlphaFoldDB" id="A0A2T9Z7D5"/>
<protein>
    <submittedName>
        <fullName evidence="1">Uncharacterized protein</fullName>
    </submittedName>
</protein>
<sequence length="124" mass="13992">MSSKSIKNNYTSMTTKYKKLINKRSHATILEEVSKRVPIPKTNFQFLDPLPNSGISFSDFSLAKNNPSANYFAPKANHTNTGSKIAQNDVHSIIHDISDIELSNDDLDDDFFDSLQFNKKHTAK</sequence>
<dbReference type="Proteomes" id="UP000245609">
    <property type="component" value="Unassembled WGS sequence"/>
</dbReference>
<feature type="non-terminal residue" evidence="1">
    <location>
        <position position="124"/>
    </location>
</feature>